<feature type="compositionally biased region" description="Basic and acidic residues" evidence="1">
    <location>
        <begin position="126"/>
        <end position="145"/>
    </location>
</feature>
<organism evidence="2 3">
    <name type="scientific">Corynebacterium wankanglinii</name>
    <dbReference type="NCBI Taxonomy" id="2735136"/>
    <lineage>
        <taxon>Bacteria</taxon>
        <taxon>Bacillati</taxon>
        <taxon>Actinomycetota</taxon>
        <taxon>Actinomycetes</taxon>
        <taxon>Mycobacteriales</taxon>
        <taxon>Corynebacteriaceae</taxon>
        <taxon>Corynebacterium</taxon>
    </lineage>
</organism>
<keyword evidence="3" id="KW-1185">Reference proteome</keyword>
<reference evidence="2 3" key="1">
    <citation type="submission" date="2020-05" db="EMBL/GenBank/DDBJ databases">
        <title>Descriptions of Corynebacterium xxxx sp. nov., Corynebacterium yyyy sp. nov. and Corynebacterium zzzz sp. nov.</title>
        <authorList>
            <person name="Zhang G."/>
        </authorList>
    </citation>
    <scope>NUCLEOTIDE SEQUENCE [LARGE SCALE GENOMIC DNA]</scope>
    <source>
        <strain evidence="3">zg-913</strain>
    </source>
</reference>
<protein>
    <submittedName>
        <fullName evidence="2">Monovalent cation/H+ antiporter subunit E</fullName>
    </submittedName>
</protein>
<name>A0A7H0KAE8_9CORY</name>
<dbReference type="GO" id="GO:0008324">
    <property type="term" value="F:monoatomic cation transmembrane transporter activity"/>
    <property type="evidence" value="ECO:0007669"/>
    <property type="project" value="InterPro"/>
</dbReference>
<dbReference type="GO" id="GO:0016020">
    <property type="term" value="C:membrane"/>
    <property type="evidence" value="ECO:0007669"/>
    <property type="project" value="InterPro"/>
</dbReference>
<accession>A0A7H0KAE8</accession>
<evidence type="ECO:0000313" key="2">
    <source>
        <dbReference type="EMBL" id="MBA1836399.1"/>
    </source>
</evidence>
<dbReference type="RefSeq" id="WP_181191134.1">
    <property type="nucleotide sequence ID" value="NZ_JABFED010000001.1"/>
</dbReference>
<evidence type="ECO:0000256" key="1">
    <source>
        <dbReference type="SAM" id="MobiDB-lite"/>
    </source>
</evidence>
<dbReference type="NCBIfam" id="NF009297">
    <property type="entry name" value="PRK12654.1"/>
    <property type="match status" value="1"/>
</dbReference>
<sequence>MRGFFHGVKYAAWISKEIFVAGFDAVAAAFNPRTKFEPIVIYYPLRVNTDWDVFWFSTSITATPGTLSMGLRHPVTPGGPITLLVQAAFGSDPEDVIAGLVDMEEHLRPSLSERPIDPKTVAWEPYVDHGPDNTGEHVPPAERMD</sequence>
<comment type="caution">
    <text evidence="2">The sequence shown here is derived from an EMBL/GenBank/DDBJ whole genome shotgun (WGS) entry which is preliminary data.</text>
</comment>
<evidence type="ECO:0000313" key="3">
    <source>
        <dbReference type="Proteomes" id="UP000577408"/>
    </source>
</evidence>
<dbReference type="Pfam" id="PF01899">
    <property type="entry name" value="MNHE"/>
    <property type="match status" value="1"/>
</dbReference>
<feature type="region of interest" description="Disordered" evidence="1">
    <location>
        <begin position="122"/>
        <end position="145"/>
    </location>
</feature>
<dbReference type="AlphaFoldDB" id="A0A7H0KAE8"/>
<proteinExistence type="predicted"/>
<dbReference type="EMBL" id="JABFED010000001">
    <property type="protein sequence ID" value="MBA1836399.1"/>
    <property type="molecule type" value="Genomic_DNA"/>
</dbReference>
<gene>
    <name evidence="2" type="ORF">HMA55_00430</name>
</gene>
<dbReference type="InterPro" id="IPR002758">
    <property type="entry name" value="Cation_antiport_E"/>
</dbReference>
<dbReference type="Proteomes" id="UP000577408">
    <property type="component" value="Unassembled WGS sequence"/>
</dbReference>